<feature type="region of interest" description="Disordered" evidence="1">
    <location>
        <begin position="75"/>
        <end position="118"/>
    </location>
</feature>
<feature type="compositionally biased region" description="Basic residues" evidence="1">
    <location>
        <begin position="75"/>
        <end position="86"/>
    </location>
</feature>
<organism evidence="2 3">
    <name type="scientific">Candidatus Berkelbacteria bacterium RIFOXYA2_FULL_43_10</name>
    <dbReference type="NCBI Taxonomy" id="1797472"/>
    <lineage>
        <taxon>Bacteria</taxon>
        <taxon>Candidatus Berkelbacteria</taxon>
    </lineage>
</organism>
<dbReference type="Proteomes" id="UP000178583">
    <property type="component" value="Unassembled WGS sequence"/>
</dbReference>
<accession>A0A1F5EAM7</accession>
<gene>
    <name evidence="2" type="ORF">A2215_04365</name>
</gene>
<sequence>MVYDTNQDRARPPGIFRRAKPEEVTRLRESAARKLVFRVLGRGEPVGREEWLQALTTEYHLMMRLMSGCKIRSKEKRIKHRQKRRSNWLTKRAGVRKTRTRAEKQARKCRRPKTAKNG</sequence>
<evidence type="ECO:0000313" key="3">
    <source>
        <dbReference type="Proteomes" id="UP000178583"/>
    </source>
</evidence>
<dbReference type="STRING" id="1797472.A2215_04365"/>
<proteinExistence type="predicted"/>
<protein>
    <submittedName>
        <fullName evidence="2">Uncharacterized protein</fullName>
    </submittedName>
</protein>
<dbReference type="AlphaFoldDB" id="A0A1F5EAM7"/>
<feature type="compositionally biased region" description="Basic residues" evidence="1">
    <location>
        <begin position="107"/>
        <end position="118"/>
    </location>
</feature>
<name>A0A1F5EAM7_9BACT</name>
<evidence type="ECO:0000313" key="2">
    <source>
        <dbReference type="EMBL" id="OGD64413.1"/>
    </source>
</evidence>
<dbReference type="EMBL" id="MEZY01000019">
    <property type="protein sequence ID" value="OGD64413.1"/>
    <property type="molecule type" value="Genomic_DNA"/>
</dbReference>
<reference evidence="2 3" key="1">
    <citation type="journal article" date="2016" name="Nat. Commun.">
        <title>Thousands of microbial genomes shed light on interconnected biogeochemical processes in an aquifer system.</title>
        <authorList>
            <person name="Anantharaman K."/>
            <person name="Brown C.T."/>
            <person name="Hug L.A."/>
            <person name="Sharon I."/>
            <person name="Castelle C.J."/>
            <person name="Probst A.J."/>
            <person name="Thomas B.C."/>
            <person name="Singh A."/>
            <person name="Wilkins M.J."/>
            <person name="Karaoz U."/>
            <person name="Brodie E.L."/>
            <person name="Williams K.H."/>
            <person name="Hubbard S.S."/>
            <person name="Banfield J.F."/>
        </authorList>
    </citation>
    <scope>NUCLEOTIDE SEQUENCE [LARGE SCALE GENOMIC DNA]</scope>
</reference>
<comment type="caution">
    <text evidence="2">The sequence shown here is derived from an EMBL/GenBank/DDBJ whole genome shotgun (WGS) entry which is preliminary data.</text>
</comment>
<evidence type="ECO:0000256" key="1">
    <source>
        <dbReference type="SAM" id="MobiDB-lite"/>
    </source>
</evidence>